<dbReference type="InterPro" id="IPR020843">
    <property type="entry name" value="ER"/>
</dbReference>
<dbReference type="EMBL" id="JASMQC010000003">
    <property type="protein sequence ID" value="KAK1946601.1"/>
    <property type="molecule type" value="Genomic_DNA"/>
</dbReference>
<feature type="region of interest" description="Disordered" evidence="6">
    <location>
        <begin position="17"/>
        <end position="42"/>
    </location>
</feature>
<dbReference type="InterPro" id="IPR047109">
    <property type="entry name" value="CAD-like"/>
</dbReference>
<dbReference type="SUPFAM" id="SSF50129">
    <property type="entry name" value="GroES-like"/>
    <property type="match status" value="2"/>
</dbReference>
<dbReference type="SUPFAM" id="SSF51735">
    <property type="entry name" value="NAD(P)-binding Rossmann-fold domains"/>
    <property type="match status" value="2"/>
</dbReference>
<name>A0AAD9GXW7_9STRA</name>
<dbReference type="InterPro" id="IPR002328">
    <property type="entry name" value="ADH_Zn_CS"/>
</dbReference>
<dbReference type="PROSITE" id="PS00059">
    <property type="entry name" value="ADH_ZINC"/>
    <property type="match status" value="2"/>
</dbReference>
<dbReference type="Pfam" id="PF00107">
    <property type="entry name" value="ADH_zinc_N"/>
    <property type="match status" value="2"/>
</dbReference>
<accession>A0AAD9GXW7</accession>
<dbReference type="InterPro" id="IPR013154">
    <property type="entry name" value="ADH-like_N"/>
</dbReference>
<dbReference type="InterPro" id="IPR029752">
    <property type="entry name" value="D-isomer_DH_CS1"/>
</dbReference>
<reference evidence="8" key="1">
    <citation type="submission" date="2023-08" db="EMBL/GenBank/DDBJ databases">
        <title>Reference Genome Resource for the Citrus Pathogen Phytophthora citrophthora.</title>
        <authorList>
            <person name="Moller H."/>
            <person name="Coetzee B."/>
            <person name="Rose L.J."/>
            <person name="Van Niekerk J.M."/>
        </authorList>
    </citation>
    <scope>NUCLEOTIDE SEQUENCE</scope>
    <source>
        <strain evidence="8">STE-U-9442</strain>
    </source>
</reference>
<evidence type="ECO:0000256" key="2">
    <source>
        <dbReference type="ARBA" id="ARBA00022723"/>
    </source>
</evidence>
<proteinExistence type="inferred from homology"/>
<evidence type="ECO:0000256" key="3">
    <source>
        <dbReference type="ARBA" id="ARBA00022833"/>
    </source>
</evidence>
<dbReference type="Gene3D" id="3.40.50.720">
    <property type="entry name" value="NAD(P)-binding Rossmann-like Domain"/>
    <property type="match status" value="2"/>
</dbReference>
<evidence type="ECO:0000259" key="7">
    <source>
        <dbReference type="SMART" id="SM00829"/>
    </source>
</evidence>
<evidence type="ECO:0000256" key="5">
    <source>
        <dbReference type="RuleBase" id="RU361277"/>
    </source>
</evidence>
<feature type="domain" description="Enoyl reductase (ER)" evidence="7">
    <location>
        <begin position="412"/>
        <end position="749"/>
    </location>
</feature>
<dbReference type="Gene3D" id="3.90.180.10">
    <property type="entry name" value="Medium-chain alcohol dehydrogenases, catalytic domain"/>
    <property type="match status" value="2"/>
</dbReference>
<comment type="cofactor">
    <cofactor evidence="1 5">
        <name>Zn(2+)</name>
        <dbReference type="ChEBI" id="CHEBI:29105"/>
    </cofactor>
</comment>
<comment type="similarity">
    <text evidence="5">Belongs to the zinc-containing alcohol dehydrogenase family.</text>
</comment>
<sequence>MNRMTLSTGFLTSTLPAPNDLLSKQQDPAHIPSNNQLPTKMSASPRTVHAYASFGKGEEIKPWEYQSRVLGAEDVEIKISHCGICGSDLHTLDSGWGQTMYPCVVGHEIVGEVTQAGPDVKGLQVGDRVGVGALVSACLNKDSNAPCSVCANGDDAYCPHRVWTYNDKYKSDGAITYGGYADYVRVPHEFAIKIPDNLPSDVAAPLMCAGTTVFTPFKEAGIKKGDRVGIVGIGGLGHLGIQFAKAMGAASVTAFSRSNNKEQEVRGLGADEFVVYTDENQAKEAAGSVDILLITADANNMPYSTFLSFLTVRGTCIMVGLPNDDIKFNAFHVVAKGAKFVGSNVGSIQDMEDTLEVAAKHNVRPVIQKLPMAKVNEGIDMVRKGTVPTTTNSKVMSTGPRTIHAYATFAKGEEAKPWEYQSRPLGPEDVEIKISHCGICGSDLHTMDSGWSQTIYPCVVGHEIVGEVTLAGDQVKDMKVGDRVGVGAQVWACLNKFPDEPCKECANGTDAYCRHRVGTYNSKYRKVDDAIAYGGYADYIRVTHEYAFKIPENIPSDVAAPLLCAGTTVFTPFKEVGIKPGDRVGIVGIGGLGHLGIQFAKAMGAAAVVAFSRSANKEQEIRRLGADEFVVYTDEKQAADAANSVDILLITADANDMPYTLFLSFLAVHGTVIMVGLPNDEIKFSPYPLVGKGANFKGSAIGSIQDIKDMLEVASKKNVRPVIQKMPMSKVNEGIEMVRNGTVRYRVVLEN</sequence>
<keyword evidence="2 5" id="KW-0479">Metal-binding</keyword>
<comment type="caution">
    <text evidence="8">The sequence shown here is derived from an EMBL/GenBank/DDBJ whole genome shotgun (WGS) entry which is preliminary data.</text>
</comment>
<dbReference type="FunFam" id="3.40.50.720:FF:000022">
    <property type="entry name" value="Cinnamyl alcohol dehydrogenase"/>
    <property type="match status" value="2"/>
</dbReference>
<protein>
    <submittedName>
        <fullName evidence="8">Geraniol dehydrogenase 1</fullName>
    </submittedName>
</protein>
<dbReference type="GO" id="GO:0016616">
    <property type="term" value="F:oxidoreductase activity, acting on the CH-OH group of donors, NAD or NADP as acceptor"/>
    <property type="evidence" value="ECO:0007669"/>
    <property type="project" value="InterPro"/>
</dbReference>
<keyword evidence="4" id="KW-0560">Oxidoreductase</keyword>
<dbReference type="PROSITE" id="PS00065">
    <property type="entry name" value="D_2_HYDROXYACID_DH_1"/>
    <property type="match status" value="2"/>
</dbReference>
<evidence type="ECO:0000256" key="6">
    <source>
        <dbReference type="SAM" id="MobiDB-lite"/>
    </source>
</evidence>
<dbReference type="InterPro" id="IPR036291">
    <property type="entry name" value="NAD(P)-bd_dom_sf"/>
</dbReference>
<keyword evidence="3 5" id="KW-0862">Zinc</keyword>
<gene>
    <name evidence="8" type="ORF">P3T76_002153</name>
</gene>
<evidence type="ECO:0000256" key="4">
    <source>
        <dbReference type="ARBA" id="ARBA00023002"/>
    </source>
</evidence>
<evidence type="ECO:0000256" key="1">
    <source>
        <dbReference type="ARBA" id="ARBA00001947"/>
    </source>
</evidence>
<keyword evidence="9" id="KW-1185">Reference proteome</keyword>
<dbReference type="GO" id="GO:0008270">
    <property type="term" value="F:zinc ion binding"/>
    <property type="evidence" value="ECO:0007669"/>
    <property type="project" value="InterPro"/>
</dbReference>
<dbReference type="InterPro" id="IPR011032">
    <property type="entry name" value="GroES-like_sf"/>
</dbReference>
<dbReference type="Proteomes" id="UP001259832">
    <property type="component" value="Unassembled WGS sequence"/>
</dbReference>
<dbReference type="SMART" id="SM00829">
    <property type="entry name" value="PKS_ER"/>
    <property type="match status" value="1"/>
</dbReference>
<evidence type="ECO:0000313" key="9">
    <source>
        <dbReference type="Proteomes" id="UP001259832"/>
    </source>
</evidence>
<dbReference type="AlphaFoldDB" id="A0AAD9GXW7"/>
<organism evidence="8 9">
    <name type="scientific">Phytophthora citrophthora</name>
    <dbReference type="NCBI Taxonomy" id="4793"/>
    <lineage>
        <taxon>Eukaryota</taxon>
        <taxon>Sar</taxon>
        <taxon>Stramenopiles</taxon>
        <taxon>Oomycota</taxon>
        <taxon>Peronosporomycetes</taxon>
        <taxon>Peronosporales</taxon>
        <taxon>Peronosporaceae</taxon>
        <taxon>Phytophthora</taxon>
    </lineage>
</organism>
<dbReference type="InterPro" id="IPR013149">
    <property type="entry name" value="ADH-like_C"/>
</dbReference>
<dbReference type="CDD" id="cd05283">
    <property type="entry name" value="CAD1"/>
    <property type="match status" value="2"/>
</dbReference>
<dbReference type="PANTHER" id="PTHR42683">
    <property type="entry name" value="ALDEHYDE REDUCTASE"/>
    <property type="match status" value="1"/>
</dbReference>
<dbReference type="Pfam" id="PF08240">
    <property type="entry name" value="ADH_N"/>
    <property type="match status" value="2"/>
</dbReference>
<evidence type="ECO:0000313" key="8">
    <source>
        <dbReference type="EMBL" id="KAK1946601.1"/>
    </source>
</evidence>